<feature type="compositionally biased region" description="Basic and acidic residues" evidence="1">
    <location>
        <begin position="73"/>
        <end position="84"/>
    </location>
</feature>
<sequence>MLTLLAVTAHAVFGCSWHHVHACECGEEVTPGVMCAITAPDHHHDHEPDGLAHGCYRHSHSTPVDTSSGDGAGDEHQHHEHEPCEEHSCDVSLTVAAKVKFSGLLIARLPGDVHEPLALHRGVALRATEPGAIGLLRGAPGLCARLQVWLL</sequence>
<dbReference type="AlphaFoldDB" id="A0A517Z804"/>
<dbReference type="Proteomes" id="UP000320496">
    <property type="component" value="Chromosome"/>
</dbReference>
<gene>
    <name evidence="2" type="ORF">Mal4_29080</name>
</gene>
<dbReference type="KEGG" id="mri:Mal4_29080"/>
<evidence type="ECO:0000313" key="2">
    <source>
        <dbReference type="EMBL" id="QDU38579.1"/>
    </source>
</evidence>
<name>A0A517Z804_9PLAN</name>
<reference evidence="2 3" key="1">
    <citation type="submission" date="2019-02" db="EMBL/GenBank/DDBJ databases">
        <title>Deep-cultivation of Planctomycetes and their phenomic and genomic characterization uncovers novel biology.</title>
        <authorList>
            <person name="Wiegand S."/>
            <person name="Jogler M."/>
            <person name="Boedeker C."/>
            <person name="Pinto D."/>
            <person name="Vollmers J."/>
            <person name="Rivas-Marin E."/>
            <person name="Kohn T."/>
            <person name="Peeters S.H."/>
            <person name="Heuer A."/>
            <person name="Rast P."/>
            <person name="Oberbeckmann S."/>
            <person name="Bunk B."/>
            <person name="Jeske O."/>
            <person name="Meyerdierks A."/>
            <person name="Storesund J.E."/>
            <person name="Kallscheuer N."/>
            <person name="Luecker S."/>
            <person name="Lage O.M."/>
            <person name="Pohl T."/>
            <person name="Merkel B.J."/>
            <person name="Hornburger P."/>
            <person name="Mueller R.-W."/>
            <person name="Bruemmer F."/>
            <person name="Labrenz M."/>
            <person name="Spormann A.M."/>
            <person name="Op den Camp H."/>
            <person name="Overmann J."/>
            <person name="Amann R."/>
            <person name="Jetten M.S.M."/>
            <person name="Mascher T."/>
            <person name="Medema M.H."/>
            <person name="Devos D.P."/>
            <person name="Kaster A.-K."/>
            <person name="Ovreas L."/>
            <person name="Rohde M."/>
            <person name="Galperin M.Y."/>
            <person name="Jogler C."/>
        </authorList>
    </citation>
    <scope>NUCLEOTIDE SEQUENCE [LARGE SCALE GENOMIC DNA]</scope>
    <source>
        <strain evidence="2 3">Mal4</strain>
    </source>
</reference>
<accession>A0A517Z804</accession>
<proteinExistence type="predicted"/>
<dbReference type="EMBL" id="CP036275">
    <property type="protein sequence ID" value="QDU38579.1"/>
    <property type="molecule type" value="Genomic_DNA"/>
</dbReference>
<organism evidence="2 3">
    <name type="scientific">Maioricimonas rarisocia</name>
    <dbReference type="NCBI Taxonomy" id="2528026"/>
    <lineage>
        <taxon>Bacteria</taxon>
        <taxon>Pseudomonadati</taxon>
        <taxon>Planctomycetota</taxon>
        <taxon>Planctomycetia</taxon>
        <taxon>Planctomycetales</taxon>
        <taxon>Planctomycetaceae</taxon>
        <taxon>Maioricimonas</taxon>
    </lineage>
</organism>
<feature type="region of interest" description="Disordered" evidence="1">
    <location>
        <begin position="60"/>
        <end position="84"/>
    </location>
</feature>
<evidence type="ECO:0000256" key="1">
    <source>
        <dbReference type="SAM" id="MobiDB-lite"/>
    </source>
</evidence>
<keyword evidence="3" id="KW-1185">Reference proteome</keyword>
<evidence type="ECO:0000313" key="3">
    <source>
        <dbReference type="Proteomes" id="UP000320496"/>
    </source>
</evidence>
<protein>
    <submittedName>
        <fullName evidence="2">Uncharacterized protein</fullName>
    </submittedName>
</protein>